<dbReference type="AlphaFoldDB" id="A0A0A8Z876"/>
<organism evidence="1">
    <name type="scientific">Arundo donax</name>
    <name type="common">Giant reed</name>
    <name type="synonym">Donax arundinaceus</name>
    <dbReference type="NCBI Taxonomy" id="35708"/>
    <lineage>
        <taxon>Eukaryota</taxon>
        <taxon>Viridiplantae</taxon>
        <taxon>Streptophyta</taxon>
        <taxon>Embryophyta</taxon>
        <taxon>Tracheophyta</taxon>
        <taxon>Spermatophyta</taxon>
        <taxon>Magnoliopsida</taxon>
        <taxon>Liliopsida</taxon>
        <taxon>Poales</taxon>
        <taxon>Poaceae</taxon>
        <taxon>PACMAD clade</taxon>
        <taxon>Arundinoideae</taxon>
        <taxon>Arundineae</taxon>
        <taxon>Arundo</taxon>
    </lineage>
</organism>
<protein>
    <submittedName>
        <fullName evidence="1">Uncharacterized protein</fullName>
    </submittedName>
</protein>
<sequence>MEYKKHKLPPITFIMLRSLQARNYEFKDKRKGENMNGQALTTHYTGGGD</sequence>
<reference evidence="1" key="1">
    <citation type="submission" date="2014-09" db="EMBL/GenBank/DDBJ databases">
        <authorList>
            <person name="Magalhaes I.L.F."/>
            <person name="Oliveira U."/>
            <person name="Santos F.R."/>
            <person name="Vidigal T.H.D.A."/>
            <person name="Brescovit A.D."/>
            <person name="Santos A.J."/>
        </authorList>
    </citation>
    <scope>NUCLEOTIDE SEQUENCE</scope>
    <source>
        <tissue evidence="1">Shoot tissue taken approximately 20 cm above the soil surface</tissue>
    </source>
</reference>
<proteinExistence type="predicted"/>
<evidence type="ECO:0000313" key="1">
    <source>
        <dbReference type="EMBL" id="JAD31047.1"/>
    </source>
</evidence>
<reference evidence="1" key="2">
    <citation type="journal article" date="2015" name="Data Brief">
        <title>Shoot transcriptome of the giant reed, Arundo donax.</title>
        <authorList>
            <person name="Barrero R.A."/>
            <person name="Guerrero F.D."/>
            <person name="Moolhuijzen P."/>
            <person name="Goolsby J.A."/>
            <person name="Tidwell J."/>
            <person name="Bellgard S.E."/>
            <person name="Bellgard M.I."/>
        </authorList>
    </citation>
    <scope>NUCLEOTIDE SEQUENCE</scope>
    <source>
        <tissue evidence="1">Shoot tissue taken approximately 20 cm above the soil surface</tissue>
    </source>
</reference>
<name>A0A0A8Z876_ARUDO</name>
<accession>A0A0A8Z876</accession>
<dbReference type="EMBL" id="GBRH01266848">
    <property type="protein sequence ID" value="JAD31047.1"/>
    <property type="molecule type" value="Transcribed_RNA"/>
</dbReference>